<dbReference type="AlphaFoldDB" id="A0AA39M0I7"/>
<dbReference type="GO" id="GO:0016020">
    <property type="term" value="C:membrane"/>
    <property type="evidence" value="ECO:0007669"/>
    <property type="project" value="UniProtKB-SubCell"/>
</dbReference>
<feature type="transmembrane region" description="Helical" evidence="7">
    <location>
        <begin position="130"/>
        <end position="153"/>
    </location>
</feature>
<feature type="transmembrane region" description="Helical" evidence="7">
    <location>
        <begin position="180"/>
        <end position="202"/>
    </location>
</feature>
<dbReference type="GO" id="GO:0007605">
    <property type="term" value="P:sensory perception of sound"/>
    <property type="evidence" value="ECO:0007669"/>
    <property type="project" value="UniProtKB-ARBA"/>
</dbReference>
<feature type="region of interest" description="Disordered" evidence="6">
    <location>
        <begin position="284"/>
        <end position="309"/>
    </location>
</feature>
<accession>A0AA39M0I7</accession>
<dbReference type="PANTHER" id="PTHR31548">
    <property type="entry name" value="CLARIN"/>
    <property type="match status" value="1"/>
</dbReference>
<evidence type="ECO:0000313" key="10">
    <source>
        <dbReference type="Proteomes" id="UP001175271"/>
    </source>
</evidence>
<dbReference type="InterPro" id="IPR026748">
    <property type="entry name" value="Clarin"/>
</dbReference>
<keyword evidence="4 7" id="KW-1133">Transmembrane helix</keyword>
<keyword evidence="3 7" id="KW-0812">Transmembrane</keyword>
<evidence type="ECO:0000256" key="8">
    <source>
        <dbReference type="SAM" id="SignalP"/>
    </source>
</evidence>
<gene>
    <name evidence="9" type="ORF">QR680_012303</name>
</gene>
<feature type="transmembrane region" description="Helical" evidence="7">
    <location>
        <begin position="91"/>
        <end position="118"/>
    </location>
</feature>
<evidence type="ECO:0000256" key="3">
    <source>
        <dbReference type="ARBA" id="ARBA00022692"/>
    </source>
</evidence>
<comment type="caution">
    <text evidence="9">The sequence shown here is derived from an EMBL/GenBank/DDBJ whole genome shotgun (WGS) entry which is preliminary data.</text>
</comment>
<feature type="chain" id="PRO_5041349793" evidence="8">
    <location>
        <begin position="25"/>
        <end position="696"/>
    </location>
</feature>
<sequence length="696" mass="79617">MSFACRRICVFLAVPLFTLSFSLALTALVTDFWFEATPVDRQGNTYDDSFVHSGLFAGVRQLNWGLGSKFEPFLVYKEVHDGVSFMCKFTWVFNIFFLCLGLLWIAIGITVSFVSTVSRKDDSVVGSSGIYLWSILSQLSLSASALLYLLQFFTAIKANVLLEDQLNYGFSTANRVQLGYSFWFLVGAIGSLFIPSFLMIVTRQRRSKKDEMVVEPIDHTVFFVFALQTQRVSKVLLDASKMIVKFCKDMEIRSADVEPSDAERKLLYIVNDATYKQAVTCGPSSNSEALHHGRPRLPSPHNKETVRWRRHTSRRREIETDRRKFLLLFQEFTQKWAIENKIDHCKTGFLADLTAIIESDEFISVSTTLSEEEMNAFGECEILEKHEVCPARFVDELGSDLVVDHALRLTSLVRYTISNLLQVALERFFKKFISCRILKKTMVINVCQAFSSSDVAFSVIGPEIISLTAKVINALIRLQNSFSAEQRELWSECFIAPPPRALSRSSIDSSSSSNTHRLFDIREELRTEISTRKRPIDDSIRSPTPAKRSAPSEEGAKLRTRLIAAKRDRDYLTKRRERGFAEARDSVDKDVKSPNGYSIIKCLLCDGNHFTNSCYVYESYAQRTERCIQMDLCPTCMFRKHDGVCRLSHDCRTCRKGSHAAAMCSWHVELDNEIRELEKELSRLEDGERWRDVERR</sequence>
<evidence type="ECO:0000256" key="1">
    <source>
        <dbReference type="ARBA" id="ARBA00004141"/>
    </source>
</evidence>
<dbReference type="Proteomes" id="UP001175271">
    <property type="component" value="Unassembled WGS sequence"/>
</dbReference>
<keyword evidence="5 7" id="KW-0472">Membrane</keyword>
<reference evidence="9" key="1">
    <citation type="submission" date="2023-06" db="EMBL/GenBank/DDBJ databases">
        <title>Genomic analysis of the entomopathogenic nematode Steinernema hermaphroditum.</title>
        <authorList>
            <person name="Schwarz E.M."/>
            <person name="Heppert J.K."/>
            <person name="Baniya A."/>
            <person name="Schwartz H.T."/>
            <person name="Tan C.-H."/>
            <person name="Antoshechkin I."/>
            <person name="Sternberg P.W."/>
            <person name="Goodrich-Blair H."/>
            <person name="Dillman A.R."/>
        </authorList>
    </citation>
    <scope>NUCLEOTIDE SEQUENCE</scope>
    <source>
        <strain evidence="9">PS9179</strain>
        <tissue evidence="9">Whole animal</tissue>
    </source>
</reference>
<proteinExistence type="inferred from homology"/>
<feature type="signal peptide" evidence="8">
    <location>
        <begin position="1"/>
        <end position="24"/>
    </location>
</feature>
<evidence type="ECO:0000256" key="4">
    <source>
        <dbReference type="ARBA" id="ARBA00022989"/>
    </source>
</evidence>
<organism evidence="9 10">
    <name type="scientific">Steinernema hermaphroditum</name>
    <dbReference type="NCBI Taxonomy" id="289476"/>
    <lineage>
        <taxon>Eukaryota</taxon>
        <taxon>Metazoa</taxon>
        <taxon>Ecdysozoa</taxon>
        <taxon>Nematoda</taxon>
        <taxon>Chromadorea</taxon>
        <taxon>Rhabditida</taxon>
        <taxon>Tylenchina</taxon>
        <taxon>Panagrolaimomorpha</taxon>
        <taxon>Strongyloidoidea</taxon>
        <taxon>Steinernematidae</taxon>
        <taxon>Steinernema</taxon>
    </lineage>
</organism>
<evidence type="ECO:0000313" key="9">
    <source>
        <dbReference type="EMBL" id="KAK0416120.1"/>
    </source>
</evidence>
<evidence type="ECO:0000256" key="7">
    <source>
        <dbReference type="SAM" id="Phobius"/>
    </source>
</evidence>
<comment type="subcellular location">
    <subcellularLocation>
        <location evidence="1">Membrane</location>
        <topology evidence="1">Multi-pass membrane protein</topology>
    </subcellularLocation>
</comment>
<keyword evidence="10" id="KW-1185">Reference proteome</keyword>
<evidence type="ECO:0000256" key="5">
    <source>
        <dbReference type="ARBA" id="ARBA00023136"/>
    </source>
</evidence>
<protein>
    <submittedName>
        <fullName evidence="9">Uncharacterized protein</fullName>
    </submittedName>
</protein>
<name>A0AA39M0I7_9BILA</name>
<evidence type="ECO:0000256" key="6">
    <source>
        <dbReference type="SAM" id="MobiDB-lite"/>
    </source>
</evidence>
<evidence type="ECO:0000256" key="2">
    <source>
        <dbReference type="ARBA" id="ARBA00005787"/>
    </source>
</evidence>
<dbReference type="Gene3D" id="1.20.140.150">
    <property type="match status" value="1"/>
</dbReference>
<feature type="region of interest" description="Disordered" evidence="6">
    <location>
        <begin position="532"/>
        <end position="559"/>
    </location>
</feature>
<dbReference type="EMBL" id="JAUCMV010000002">
    <property type="protein sequence ID" value="KAK0416120.1"/>
    <property type="molecule type" value="Genomic_DNA"/>
</dbReference>
<comment type="similarity">
    <text evidence="2">Belongs to the clarin family.</text>
</comment>
<dbReference type="PANTHER" id="PTHR31548:SF1">
    <property type="entry name" value="LD47387P"/>
    <property type="match status" value="1"/>
</dbReference>
<keyword evidence="8" id="KW-0732">Signal</keyword>